<sequence length="267" mass="30086">MKKYWKWLVLILVVIIAIVGVIFYRRDSNGKPFKARLNHSKVMMTPNWYAKVRLSANDGATYEVKNNKDKVIQGKTKTKDGKADIKLNNTGNYIVIAKSDNGHVSKKLPVKVTNYKANINKWTSSVGPLKFKINSVEYKEMTRTNEEPTYRGEIYKKLNKKFYRVNVNYTVKNTGKKSVSALTTYWRPITDSGQIIPVDEGEATPNGYAIDSIRTGTADIDPGTTMNGTVEINSNSKFQVEHLKFRVSEMFSSTGDEVHSGGTAKLE</sequence>
<feature type="transmembrane region" description="Helical" evidence="2">
    <location>
        <begin position="7"/>
        <end position="24"/>
    </location>
</feature>
<protein>
    <recommendedName>
        <fullName evidence="5">DUF4352 domain-containing protein</fullName>
    </recommendedName>
</protein>
<keyword evidence="1" id="KW-0732">Signal</keyword>
<evidence type="ECO:0000256" key="2">
    <source>
        <dbReference type="SAM" id="Phobius"/>
    </source>
</evidence>
<gene>
    <name evidence="3" type="ORF">B5G22_11265</name>
</gene>
<dbReference type="InterPro" id="IPR029050">
    <property type="entry name" value="Immunoprotect_excell_Ig-like"/>
</dbReference>
<comment type="caution">
    <text evidence="3">The sequence shown here is derived from an EMBL/GenBank/DDBJ whole genome shotgun (WGS) entry which is preliminary data.</text>
</comment>
<evidence type="ECO:0000313" key="4">
    <source>
        <dbReference type="Proteomes" id="UP000195868"/>
    </source>
</evidence>
<accession>A0A1Y3U495</accession>
<dbReference type="EMBL" id="NFHN01000071">
    <property type="protein sequence ID" value="OUN41229.1"/>
    <property type="molecule type" value="Genomic_DNA"/>
</dbReference>
<organism evidence="3 4">
    <name type="scientific">Limosilactobacillus reuteri</name>
    <name type="common">Lactobacillus reuteri</name>
    <dbReference type="NCBI Taxonomy" id="1598"/>
    <lineage>
        <taxon>Bacteria</taxon>
        <taxon>Bacillati</taxon>
        <taxon>Bacillota</taxon>
        <taxon>Bacilli</taxon>
        <taxon>Lactobacillales</taxon>
        <taxon>Lactobacillaceae</taxon>
        <taxon>Limosilactobacillus</taxon>
    </lineage>
</organism>
<evidence type="ECO:0008006" key="5">
    <source>
        <dbReference type="Google" id="ProtNLM"/>
    </source>
</evidence>
<dbReference type="RefSeq" id="WP_087216229.1">
    <property type="nucleotide sequence ID" value="NZ_NFHN01000071.1"/>
</dbReference>
<proteinExistence type="predicted"/>
<keyword evidence="2" id="KW-0812">Transmembrane</keyword>
<reference evidence="4" key="1">
    <citation type="submission" date="2017-04" db="EMBL/GenBank/DDBJ databases">
        <title>Function of individual gut microbiota members based on whole genome sequencing of pure cultures obtained from chicken caecum.</title>
        <authorList>
            <person name="Medvecky M."/>
            <person name="Cejkova D."/>
            <person name="Polansky O."/>
            <person name="Karasova D."/>
            <person name="Kubasova T."/>
            <person name="Cizek A."/>
            <person name="Rychlik I."/>
        </authorList>
    </citation>
    <scope>NUCLEOTIDE SEQUENCE [LARGE SCALE GENOMIC DNA]</scope>
    <source>
        <strain evidence="4">An71</strain>
    </source>
</reference>
<dbReference type="Gene3D" id="2.60.40.1240">
    <property type="match status" value="1"/>
</dbReference>
<evidence type="ECO:0000313" key="3">
    <source>
        <dbReference type="EMBL" id="OUN41229.1"/>
    </source>
</evidence>
<evidence type="ECO:0000256" key="1">
    <source>
        <dbReference type="ARBA" id="ARBA00022729"/>
    </source>
</evidence>
<dbReference type="AlphaFoldDB" id="A0A1Y3U495"/>
<dbReference type="Proteomes" id="UP000195868">
    <property type="component" value="Unassembled WGS sequence"/>
</dbReference>
<keyword evidence="2" id="KW-1133">Transmembrane helix</keyword>
<name>A0A1Y3U495_LIMRT</name>
<keyword evidence="2" id="KW-0472">Membrane</keyword>